<name>A0AAE9WG71_9SCHI</name>
<reference evidence="1 2" key="1">
    <citation type="journal article" date="2023" name="G3 (Bethesda)">
        <title>A high-quality reference genome for the fission yeast Schizosaccharomyces osmophilus.</title>
        <authorList>
            <person name="Jia G.S."/>
            <person name="Zhang W.C."/>
            <person name="Liang Y."/>
            <person name="Liu X.H."/>
            <person name="Rhind N."/>
            <person name="Pidoux A."/>
            <person name="Brysch-Herzberg M."/>
            <person name="Du L.L."/>
        </authorList>
    </citation>
    <scope>NUCLEOTIDE SEQUENCE [LARGE SCALE GENOMIC DNA]</scope>
    <source>
        <strain evidence="1 2">CBS 15793</strain>
    </source>
</reference>
<dbReference type="EMBL" id="CP115613">
    <property type="protein sequence ID" value="WBW75069.1"/>
    <property type="molecule type" value="Genomic_DNA"/>
</dbReference>
<evidence type="ECO:0000313" key="2">
    <source>
        <dbReference type="Proteomes" id="UP001212411"/>
    </source>
</evidence>
<proteinExistence type="predicted"/>
<protein>
    <submittedName>
        <fullName evidence="1">Uncharacterized protein</fullName>
    </submittedName>
</protein>
<dbReference type="GeneID" id="80878491"/>
<sequence>MPHSSKYISMQELFYILGENESEHLDSLSPSCRKTRLRIRKYKPPKFKTINMKKELPHSKLSMLRVKEKRPNEGRILMGMKDERIAK</sequence>
<dbReference type="RefSeq" id="XP_056039312.1">
    <property type="nucleotide sequence ID" value="XM_056183802.1"/>
</dbReference>
<organism evidence="1 2">
    <name type="scientific">Schizosaccharomyces osmophilus</name>
    <dbReference type="NCBI Taxonomy" id="2545709"/>
    <lineage>
        <taxon>Eukaryota</taxon>
        <taxon>Fungi</taxon>
        <taxon>Dikarya</taxon>
        <taxon>Ascomycota</taxon>
        <taxon>Taphrinomycotina</taxon>
        <taxon>Schizosaccharomycetes</taxon>
        <taxon>Schizosaccharomycetales</taxon>
        <taxon>Schizosaccharomycetaceae</taxon>
        <taxon>Schizosaccharomyces</taxon>
    </lineage>
</organism>
<dbReference type="KEGG" id="som:SOMG_05027"/>
<accession>A0AAE9WG71</accession>
<evidence type="ECO:0000313" key="1">
    <source>
        <dbReference type="EMBL" id="WBW75069.1"/>
    </source>
</evidence>
<gene>
    <name evidence="1" type="ORF">SOMG_05027</name>
</gene>
<dbReference type="Proteomes" id="UP001212411">
    <property type="component" value="Chromosome 3"/>
</dbReference>
<dbReference type="AlphaFoldDB" id="A0AAE9WG71"/>
<keyword evidence="2" id="KW-1185">Reference proteome</keyword>